<name>A0AAF0ELF1_9BASI</name>
<gene>
    <name evidence="2" type="ORF">MNAN1_002536</name>
</gene>
<proteinExistence type="predicted"/>
<dbReference type="EMBL" id="CP119895">
    <property type="protein sequence ID" value="WFD27538.1"/>
    <property type="molecule type" value="Genomic_DNA"/>
</dbReference>
<dbReference type="AlphaFoldDB" id="A0AAF0ELF1"/>
<accession>A0AAF0ELF1</accession>
<evidence type="ECO:0000313" key="2">
    <source>
        <dbReference type="EMBL" id="WFD27538.1"/>
    </source>
</evidence>
<dbReference type="InterPro" id="IPR013169">
    <property type="entry name" value="mRNA_splic_Cwf18-like"/>
</dbReference>
<reference evidence="2" key="1">
    <citation type="submission" date="2023-03" db="EMBL/GenBank/DDBJ databases">
        <title>Mating type loci evolution in Malassezia.</title>
        <authorList>
            <person name="Coelho M.A."/>
        </authorList>
    </citation>
    <scope>NUCLEOTIDE SEQUENCE</scope>
    <source>
        <strain evidence="2">CBS 9557</strain>
    </source>
</reference>
<dbReference type="Proteomes" id="UP001213623">
    <property type="component" value="Chromosome 4"/>
</dbReference>
<protein>
    <submittedName>
        <fullName evidence="2">Uncharacterized protein</fullName>
    </submittedName>
</protein>
<dbReference type="Pfam" id="PF08315">
    <property type="entry name" value="cwf18"/>
    <property type="match status" value="1"/>
</dbReference>
<keyword evidence="3" id="KW-1185">Reference proteome</keyword>
<sequence>MERAAAERRARIEALRALRLAEEANDTEAISKNVLGQAVKRNYRATELPASALSWPAAHTVEVDAQDLEVRALAEDQQREAQELDLTNMAPRRPNWDLRSS</sequence>
<feature type="region of interest" description="Disordered" evidence="1">
    <location>
        <begin position="81"/>
        <end position="101"/>
    </location>
</feature>
<organism evidence="2 3">
    <name type="scientific">Malassezia nana</name>
    <dbReference type="NCBI Taxonomy" id="180528"/>
    <lineage>
        <taxon>Eukaryota</taxon>
        <taxon>Fungi</taxon>
        <taxon>Dikarya</taxon>
        <taxon>Basidiomycota</taxon>
        <taxon>Ustilaginomycotina</taxon>
        <taxon>Malasseziomycetes</taxon>
        <taxon>Malasseziales</taxon>
        <taxon>Malasseziaceae</taxon>
        <taxon>Malassezia</taxon>
    </lineage>
</organism>
<evidence type="ECO:0000256" key="1">
    <source>
        <dbReference type="SAM" id="MobiDB-lite"/>
    </source>
</evidence>
<evidence type="ECO:0000313" key="3">
    <source>
        <dbReference type="Proteomes" id="UP001213623"/>
    </source>
</evidence>